<feature type="compositionally biased region" description="Basic and acidic residues" evidence="1">
    <location>
        <begin position="79"/>
        <end position="103"/>
    </location>
</feature>
<feature type="transmembrane region" description="Helical" evidence="2">
    <location>
        <begin position="34"/>
        <end position="50"/>
    </location>
</feature>
<dbReference type="RefSeq" id="WP_209840889.1">
    <property type="nucleotide sequence ID" value="NZ_JAGGJP010000009.1"/>
</dbReference>
<evidence type="ECO:0000313" key="3">
    <source>
        <dbReference type="EMBL" id="MFC5567851.1"/>
    </source>
</evidence>
<accession>A0ABW0SGP3</accession>
<proteinExistence type="predicted"/>
<evidence type="ECO:0000256" key="1">
    <source>
        <dbReference type="SAM" id="MobiDB-lite"/>
    </source>
</evidence>
<keyword evidence="2" id="KW-0812">Transmembrane</keyword>
<protein>
    <submittedName>
        <fullName evidence="3">Uncharacterized protein</fullName>
    </submittedName>
</protein>
<evidence type="ECO:0000256" key="2">
    <source>
        <dbReference type="SAM" id="Phobius"/>
    </source>
</evidence>
<sequence>MNPLTLVLAMLTATVVTGPMLVAAFLLGLYGWPPILLAFGLGGFGAWALARRIEEEIKRQDPAWDERRDRPRQLVLVRPRIDDHPGRGRPEPQRFDPSRHWRH</sequence>
<name>A0ABW0SGP3_9RHOB</name>
<feature type="region of interest" description="Disordered" evidence="1">
    <location>
        <begin position="75"/>
        <end position="103"/>
    </location>
</feature>
<organism evidence="3 4">
    <name type="scientific">Rubellimicrobium aerolatum</name>
    <dbReference type="NCBI Taxonomy" id="490979"/>
    <lineage>
        <taxon>Bacteria</taxon>
        <taxon>Pseudomonadati</taxon>
        <taxon>Pseudomonadota</taxon>
        <taxon>Alphaproteobacteria</taxon>
        <taxon>Rhodobacterales</taxon>
        <taxon>Roseobacteraceae</taxon>
        <taxon>Rubellimicrobium</taxon>
    </lineage>
</organism>
<keyword evidence="4" id="KW-1185">Reference proteome</keyword>
<gene>
    <name evidence="3" type="ORF">ACFPOC_15665</name>
</gene>
<keyword evidence="2" id="KW-1133">Transmembrane helix</keyword>
<evidence type="ECO:0000313" key="4">
    <source>
        <dbReference type="Proteomes" id="UP001596056"/>
    </source>
</evidence>
<comment type="caution">
    <text evidence="3">The sequence shown here is derived from an EMBL/GenBank/DDBJ whole genome shotgun (WGS) entry which is preliminary data.</text>
</comment>
<keyword evidence="2" id="KW-0472">Membrane</keyword>
<reference evidence="4" key="1">
    <citation type="journal article" date="2019" name="Int. J. Syst. Evol. Microbiol.">
        <title>The Global Catalogue of Microorganisms (GCM) 10K type strain sequencing project: providing services to taxonomists for standard genome sequencing and annotation.</title>
        <authorList>
            <consortium name="The Broad Institute Genomics Platform"/>
            <consortium name="The Broad Institute Genome Sequencing Center for Infectious Disease"/>
            <person name="Wu L."/>
            <person name="Ma J."/>
        </authorList>
    </citation>
    <scope>NUCLEOTIDE SEQUENCE [LARGE SCALE GENOMIC DNA]</scope>
    <source>
        <strain evidence="4">KACC 11588</strain>
    </source>
</reference>
<dbReference type="Proteomes" id="UP001596056">
    <property type="component" value="Unassembled WGS sequence"/>
</dbReference>
<dbReference type="EMBL" id="JBHSNA010000020">
    <property type="protein sequence ID" value="MFC5567851.1"/>
    <property type="molecule type" value="Genomic_DNA"/>
</dbReference>